<dbReference type="InterPro" id="IPR000073">
    <property type="entry name" value="AB_hydrolase_1"/>
</dbReference>
<dbReference type="STRING" id="1276538.A0A1X7RJ89"/>
<dbReference type="Gene3D" id="3.40.50.1820">
    <property type="entry name" value="alpha/beta hydrolase"/>
    <property type="match status" value="1"/>
</dbReference>
<dbReference type="EMBL" id="LT853693">
    <property type="protein sequence ID" value="SMQ47280.1"/>
    <property type="molecule type" value="Genomic_DNA"/>
</dbReference>
<evidence type="ECO:0000259" key="3">
    <source>
        <dbReference type="Pfam" id="PF00561"/>
    </source>
</evidence>
<dbReference type="PANTHER" id="PTHR43329">
    <property type="entry name" value="EPOXIDE HYDROLASE"/>
    <property type="match status" value="1"/>
</dbReference>
<evidence type="ECO:0000313" key="4">
    <source>
        <dbReference type="EMBL" id="SMQ47280.1"/>
    </source>
</evidence>
<proteinExistence type="inferred from homology"/>
<dbReference type="SUPFAM" id="SSF53474">
    <property type="entry name" value="alpha/beta-Hydrolases"/>
    <property type="match status" value="1"/>
</dbReference>
<dbReference type="InterPro" id="IPR000639">
    <property type="entry name" value="Epox_hydrolase-like"/>
</dbReference>
<evidence type="ECO:0000256" key="1">
    <source>
        <dbReference type="ARBA" id="ARBA00022801"/>
    </source>
</evidence>
<dbReference type="Proteomes" id="UP000215127">
    <property type="component" value="Chromosome 2"/>
</dbReference>
<accession>A0A1X7RJ89</accession>
<comment type="similarity">
    <text evidence="2">Belongs to the AB hydrolase superfamily. Epoxide hydrolase family.</text>
</comment>
<protein>
    <recommendedName>
        <fullName evidence="3">AB hydrolase-1 domain-containing protein</fullName>
    </recommendedName>
</protein>
<sequence>MDSLQEKYHTTTRNLTYRYYISPSTSTSSGKPTLLLCHGWPDAAELWRFMIPHLLQSGLRMVAPDLLGAGKTSKPVDPKAFEIKAMVEDVKEILTAEGVEKNVIPVGHDWGSYFAQRYYLFNTPQMAGLITLNVALMPTRSEPFNLDAANTMTEKSIGYPMYAYWEFFATVDGPKQMEAHLPSVWHACHGASDAHMLKLFCNRGAMADFITSNQKDPAGLLPYAQDEAFQDAWMATQANGGLQSQNCWYRAHVEGVQDASEKALAEGLGNGKVEKPYLFVGATGDAVCRTDFIEMPKQMGLVPDLEVVELESRHWVPYEKPEEAAGVILGWLRKRGFADGE</sequence>
<feature type="domain" description="AB hydrolase-1" evidence="3">
    <location>
        <begin position="32"/>
        <end position="321"/>
    </location>
</feature>
<dbReference type="Pfam" id="PF00561">
    <property type="entry name" value="Abhydrolase_1"/>
    <property type="match status" value="1"/>
</dbReference>
<reference evidence="4 5" key="1">
    <citation type="submission" date="2016-06" db="EMBL/GenBank/DDBJ databases">
        <authorList>
            <person name="Kjaerup R.B."/>
            <person name="Dalgaard T.S."/>
            <person name="Juul-Madsen H.R."/>
        </authorList>
    </citation>
    <scope>NUCLEOTIDE SEQUENCE [LARGE SCALE GENOMIC DNA]</scope>
</reference>
<organism evidence="4 5">
    <name type="scientific">Zymoseptoria tritici (strain ST99CH_3D7)</name>
    <dbReference type="NCBI Taxonomy" id="1276538"/>
    <lineage>
        <taxon>Eukaryota</taxon>
        <taxon>Fungi</taxon>
        <taxon>Dikarya</taxon>
        <taxon>Ascomycota</taxon>
        <taxon>Pezizomycotina</taxon>
        <taxon>Dothideomycetes</taxon>
        <taxon>Dothideomycetidae</taxon>
        <taxon>Mycosphaerellales</taxon>
        <taxon>Mycosphaerellaceae</taxon>
        <taxon>Zymoseptoria</taxon>
    </lineage>
</organism>
<evidence type="ECO:0000313" key="5">
    <source>
        <dbReference type="Proteomes" id="UP000215127"/>
    </source>
</evidence>
<keyword evidence="5" id="KW-1185">Reference proteome</keyword>
<evidence type="ECO:0000256" key="2">
    <source>
        <dbReference type="ARBA" id="ARBA00038334"/>
    </source>
</evidence>
<name>A0A1X7RJ89_ZYMT9</name>
<dbReference type="AlphaFoldDB" id="A0A1X7RJ89"/>
<dbReference type="GO" id="GO:0016787">
    <property type="term" value="F:hydrolase activity"/>
    <property type="evidence" value="ECO:0007669"/>
    <property type="project" value="UniProtKB-KW"/>
</dbReference>
<keyword evidence="1" id="KW-0378">Hydrolase</keyword>
<gene>
    <name evidence="4" type="ORF">ZT3D7_G2427</name>
</gene>
<dbReference type="PRINTS" id="PR00412">
    <property type="entry name" value="EPOXHYDRLASE"/>
</dbReference>
<dbReference type="InterPro" id="IPR029058">
    <property type="entry name" value="AB_hydrolase_fold"/>
</dbReference>